<keyword evidence="3 5" id="KW-1133">Transmembrane helix</keyword>
<dbReference type="GO" id="GO:0005886">
    <property type="term" value="C:plasma membrane"/>
    <property type="evidence" value="ECO:0007669"/>
    <property type="project" value="UniProtKB-SubCell"/>
</dbReference>
<gene>
    <name evidence="7" type="ORF">JOF28_001879</name>
</gene>
<reference evidence="7" key="1">
    <citation type="submission" date="2021-02" db="EMBL/GenBank/DDBJ databases">
        <title>Sequencing the genomes of 1000 actinobacteria strains.</title>
        <authorList>
            <person name="Klenk H.-P."/>
        </authorList>
    </citation>
    <scope>NUCLEOTIDE SEQUENCE</scope>
    <source>
        <strain evidence="7">DSM 22850</strain>
    </source>
</reference>
<feature type="transmembrane region" description="Helical" evidence="5">
    <location>
        <begin position="354"/>
        <end position="379"/>
    </location>
</feature>
<dbReference type="RefSeq" id="WP_209705522.1">
    <property type="nucleotide sequence ID" value="NZ_JAFIDA010000001.1"/>
</dbReference>
<comment type="caution">
    <text evidence="7">The sequence shown here is derived from an EMBL/GenBank/DDBJ whole genome shotgun (WGS) entry which is preliminary data.</text>
</comment>
<feature type="transmembrane region" description="Helical" evidence="5">
    <location>
        <begin position="182"/>
        <end position="201"/>
    </location>
</feature>
<dbReference type="EMBL" id="JAFIDA010000001">
    <property type="protein sequence ID" value="MBP1326647.1"/>
    <property type="molecule type" value="Genomic_DNA"/>
</dbReference>
<name>A0A940PMG9_9MICO</name>
<organism evidence="7 8">
    <name type="scientific">Leucobacter exalbidus</name>
    <dbReference type="NCBI Taxonomy" id="662960"/>
    <lineage>
        <taxon>Bacteria</taxon>
        <taxon>Bacillati</taxon>
        <taxon>Actinomycetota</taxon>
        <taxon>Actinomycetes</taxon>
        <taxon>Micrococcales</taxon>
        <taxon>Microbacteriaceae</taxon>
        <taxon>Leucobacter</taxon>
    </lineage>
</organism>
<feature type="transmembrane region" description="Helical" evidence="5">
    <location>
        <begin position="90"/>
        <end position="111"/>
    </location>
</feature>
<evidence type="ECO:0000259" key="6">
    <source>
        <dbReference type="PROSITE" id="PS50850"/>
    </source>
</evidence>
<protein>
    <submittedName>
        <fullName evidence="7">MFS family permease</fullName>
    </submittedName>
</protein>
<feature type="transmembrane region" description="Helical" evidence="5">
    <location>
        <begin position="117"/>
        <end position="138"/>
    </location>
</feature>
<dbReference type="InterPro" id="IPR036259">
    <property type="entry name" value="MFS_trans_sf"/>
</dbReference>
<keyword evidence="4 5" id="KW-0472">Membrane</keyword>
<comment type="subcellular location">
    <subcellularLocation>
        <location evidence="1">Cell membrane</location>
        <topology evidence="1">Multi-pass membrane protein</topology>
    </subcellularLocation>
</comment>
<keyword evidence="8" id="KW-1185">Reference proteome</keyword>
<keyword evidence="2 5" id="KW-0812">Transmembrane</keyword>
<dbReference type="PROSITE" id="PS50850">
    <property type="entry name" value="MFS"/>
    <property type="match status" value="1"/>
</dbReference>
<evidence type="ECO:0000256" key="2">
    <source>
        <dbReference type="ARBA" id="ARBA00022692"/>
    </source>
</evidence>
<feature type="transmembrane region" description="Helical" evidence="5">
    <location>
        <begin position="391"/>
        <end position="411"/>
    </location>
</feature>
<dbReference type="Proteomes" id="UP000675163">
    <property type="component" value="Unassembled WGS sequence"/>
</dbReference>
<feature type="transmembrane region" description="Helical" evidence="5">
    <location>
        <begin position="295"/>
        <end position="312"/>
    </location>
</feature>
<evidence type="ECO:0000313" key="7">
    <source>
        <dbReference type="EMBL" id="MBP1326647.1"/>
    </source>
</evidence>
<dbReference type="AlphaFoldDB" id="A0A940PMG9"/>
<dbReference type="SUPFAM" id="SSF103473">
    <property type="entry name" value="MFS general substrate transporter"/>
    <property type="match status" value="1"/>
</dbReference>
<feature type="transmembrane region" description="Helical" evidence="5">
    <location>
        <begin position="222"/>
        <end position="243"/>
    </location>
</feature>
<proteinExistence type="predicted"/>
<sequence length="423" mass="43441">MHQLSDQAASRNIAVFVNLAKFVQLAALTPPIVTGIAQRATQFGGAEQHALETAALVTTTATIGSICAIIGALSFGALSDMRLTRAHQRWYWVALGSAIGAAGLVTLSFAASVPQLIAGWSIAQLGFSGSMAVLRTILGSALTSQRRRGAVFLVLGGYGGMSLALVALMLMPSRIWETTLGFAALSLAIPFIFLASVRRIVPPQEAPAAAPSAPSIAGPAQLSRGFVLLVQGMAGAVLAAFVTYHPLDVVERVGATGDAATRLTVGVLIAAAIGLIAASIVLLVRPTLLANARRVLIFTGVSLAASLALRAVDLPIWAMLLTAALSGFAVGVNSSALLATALEHAPAQRSGRYIGTFSAVGVLGQLAGPILGLSALAVMEWSVGPSGSAPVRMVFAWLAVLPLVWAIIAAAHRSKRVRATVQA</sequence>
<feature type="transmembrane region" description="Helical" evidence="5">
    <location>
        <begin position="53"/>
        <end position="78"/>
    </location>
</feature>
<evidence type="ECO:0000256" key="1">
    <source>
        <dbReference type="ARBA" id="ARBA00004651"/>
    </source>
</evidence>
<evidence type="ECO:0000256" key="4">
    <source>
        <dbReference type="ARBA" id="ARBA00023136"/>
    </source>
</evidence>
<evidence type="ECO:0000256" key="5">
    <source>
        <dbReference type="SAM" id="Phobius"/>
    </source>
</evidence>
<dbReference type="GO" id="GO:0022857">
    <property type="term" value="F:transmembrane transporter activity"/>
    <property type="evidence" value="ECO:0007669"/>
    <property type="project" value="InterPro"/>
</dbReference>
<evidence type="ECO:0000313" key="8">
    <source>
        <dbReference type="Proteomes" id="UP000675163"/>
    </source>
</evidence>
<dbReference type="InterPro" id="IPR020846">
    <property type="entry name" value="MFS_dom"/>
</dbReference>
<feature type="transmembrane region" description="Helical" evidence="5">
    <location>
        <begin position="150"/>
        <end position="170"/>
    </location>
</feature>
<accession>A0A940PMG9</accession>
<feature type="transmembrane region" description="Helical" evidence="5">
    <location>
        <begin position="12"/>
        <end position="33"/>
    </location>
</feature>
<dbReference type="Gene3D" id="1.20.1250.20">
    <property type="entry name" value="MFS general substrate transporter like domains"/>
    <property type="match status" value="1"/>
</dbReference>
<feature type="transmembrane region" description="Helical" evidence="5">
    <location>
        <begin position="318"/>
        <end position="342"/>
    </location>
</feature>
<evidence type="ECO:0000256" key="3">
    <source>
        <dbReference type="ARBA" id="ARBA00022989"/>
    </source>
</evidence>
<feature type="domain" description="Major facilitator superfamily (MFS) profile" evidence="6">
    <location>
        <begin position="13"/>
        <end position="414"/>
    </location>
</feature>
<feature type="transmembrane region" description="Helical" evidence="5">
    <location>
        <begin position="263"/>
        <end position="283"/>
    </location>
</feature>